<keyword evidence="5" id="KW-1185">Reference proteome</keyword>
<dbReference type="SUPFAM" id="SSF53474">
    <property type="entry name" value="alpha/beta-Hydrolases"/>
    <property type="match status" value="1"/>
</dbReference>
<keyword evidence="2" id="KW-0472">Membrane</keyword>
<feature type="compositionally biased region" description="Low complexity" evidence="1">
    <location>
        <begin position="1075"/>
        <end position="1086"/>
    </location>
</feature>
<sequence>MGPRARRAGAVDAAADRVDGGGGGTAPGGGLDAGGGGGGGGGRGGGGGDGGDGDGGSDGGGRRDGGLADRGGAPPRARGASLWAPPLGGGGGGGGTPLGDKPARAGGGLGGDDARRVVRRGDSGDRGGGDGGSAAGDAPPPAGGPELPAAAGRLAVPTVRRPLPLLHVVLGVEAPDAARLAAQRRASTRGRPAVGEGTLAGGGAEPGSTLSLGDGLSVADGGSVGGGVGGGGGAAASVGGGGGGGGSERPLAGFMKRVKRAATPVNAFSTVATTQEHTLIKLEAISAREMWLLNLIQGVAVLFALIYTPTVTLLARGPWRAAGCTATRCAAPHFAAVEWFNLVFVSVVLTLMAAYSLWFMYVMFYRARQRRPEVLWAVILMPVVLLTNNPAFYVDRITILGGVARVPASVLAGIRYVSNAYAVAAFMLYVLLKFGSFARSAGLEDPYPPRFYAQRLASVGAIFFAMVSVCGSLRLELSPQPAVSLVALARRGAATTATVSSAVGVGGLQLLLLVFFLLQYRHASRRIARRGYVETRLKHLNLHFFFSHTLLPLGTTVILTCVCVVAFPLDLAIGQAGASGAPPSPTGPPGAFSWAETLSLDHVQADVVGEAAARAAERRGPRHGWGGGGVFGDATAGAAALAGAAAVTPTVGFGDDDVADPTELPFLWENARDADGREVPQTRKLVIEEVVLLFNMSWLVYLTDPVIDAALGDEGAAGFRLRHVWREAQRDLVVLVLERADAVVVAFRGTVSVANWYTNVRISQEPHVPLEDPAWLRPLWRPPAWGAKRPRVHSGFWTAYESVRTELLDDVRRCLAEVPDRRVLITGHSLGGALATLCAFDCRVQLGLSELRVAVATFGSPRVGNRAFTRRFSAAVPVNFRIMNHSDGVTNMPRSFFSNFEHVPRGVLVDGFGNLIIDPMFVDLKLFHGSGFTPHLMQGYRDSLTAFIDTAIDARYVPRWIDFDRYAGSEASATAAMRQDAAALQRDMTSFLPFDHDRTIGANIGSVLTRLNSLASDVVRQPLDAVSETVREQRWSVASRRASAAALAEGDEGGGDDEDSGEGGGRGGGGGSAAGGAPRAPPAAGASCRGCQSCAAERSRQRPALVAAAVAAAAAGGEGGAAAAAVTGRTPGRGARRCARPRRPPRPARTRAPPPPARRSADPPPARWTRSCQTTRRRKRPSRSSTWPRRRTAPRQRQSNNKRRKHGACRVTLRPPAPGCAHVAAAARAAAAWRARCRAGGAPPWRRQ</sequence>
<feature type="region of interest" description="Disordered" evidence="1">
    <location>
        <begin position="1043"/>
        <end position="1088"/>
    </location>
</feature>
<keyword evidence="2" id="KW-0812">Transmembrane</keyword>
<feature type="transmembrane region" description="Helical" evidence="2">
    <location>
        <begin position="291"/>
        <end position="310"/>
    </location>
</feature>
<feature type="compositionally biased region" description="Gly residues" evidence="1">
    <location>
        <begin position="1062"/>
        <end position="1074"/>
    </location>
</feature>
<evidence type="ECO:0000256" key="2">
    <source>
        <dbReference type="SAM" id="Phobius"/>
    </source>
</evidence>
<evidence type="ECO:0000256" key="1">
    <source>
        <dbReference type="SAM" id="MobiDB-lite"/>
    </source>
</evidence>
<feature type="transmembrane region" description="Helical" evidence="2">
    <location>
        <begin position="414"/>
        <end position="435"/>
    </location>
</feature>
<feature type="transmembrane region" description="Helical" evidence="2">
    <location>
        <begin position="495"/>
        <end position="520"/>
    </location>
</feature>
<dbReference type="Gene3D" id="3.40.50.1820">
    <property type="entry name" value="alpha/beta hydrolase"/>
    <property type="match status" value="1"/>
</dbReference>
<accession>A0A1X6P752</accession>
<keyword evidence="2" id="KW-1133">Transmembrane helix</keyword>
<dbReference type="InterPro" id="IPR029058">
    <property type="entry name" value="AB_hydrolase_fold"/>
</dbReference>
<evidence type="ECO:0000313" key="5">
    <source>
        <dbReference type="Proteomes" id="UP000218209"/>
    </source>
</evidence>
<proteinExistence type="predicted"/>
<evidence type="ECO:0000313" key="4">
    <source>
        <dbReference type="EMBL" id="OSX76722.1"/>
    </source>
</evidence>
<feature type="compositionally biased region" description="Low complexity" evidence="1">
    <location>
        <begin position="70"/>
        <end position="80"/>
    </location>
</feature>
<feature type="transmembrane region" description="Helical" evidence="2">
    <location>
        <begin position="540"/>
        <end position="567"/>
    </location>
</feature>
<feature type="compositionally biased region" description="Basic residues" evidence="1">
    <location>
        <begin position="1134"/>
        <end position="1149"/>
    </location>
</feature>
<organism evidence="4 5">
    <name type="scientific">Porphyra umbilicalis</name>
    <name type="common">Purple laver</name>
    <name type="synonym">Red alga</name>
    <dbReference type="NCBI Taxonomy" id="2786"/>
    <lineage>
        <taxon>Eukaryota</taxon>
        <taxon>Rhodophyta</taxon>
        <taxon>Bangiophyceae</taxon>
        <taxon>Bangiales</taxon>
        <taxon>Bangiaceae</taxon>
        <taxon>Porphyra</taxon>
    </lineage>
</organism>
<dbReference type="OrthoDB" id="194358at2759"/>
<dbReference type="PANTHER" id="PTHR45856:SF11">
    <property type="entry name" value="FUNGAL LIPASE-LIKE DOMAIN-CONTAINING PROTEIN"/>
    <property type="match status" value="1"/>
</dbReference>
<feature type="compositionally biased region" description="Basic and acidic residues" evidence="1">
    <location>
        <begin position="112"/>
        <end position="128"/>
    </location>
</feature>
<feature type="compositionally biased region" description="Acidic residues" evidence="1">
    <location>
        <begin position="1049"/>
        <end position="1061"/>
    </location>
</feature>
<dbReference type="GO" id="GO:0006629">
    <property type="term" value="P:lipid metabolic process"/>
    <property type="evidence" value="ECO:0007669"/>
    <property type="project" value="InterPro"/>
</dbReference>
<dbReference type="InterPro" id="IPR051218">
    <property type="entry name" value="Sec_MonoDiacylglyc_Lipase"/>
</dbReference>
<feature type="transmembrane region" description="Helical" evidence="2">
    <location>
        <begin position="374"/>
        <end position="394"/>
    </location>
</feature>
<feature type="compositionally biased region" description="Low complexity" evidence="1">
    <location>
        <begin position="1117"/>
        <end position="1133"/>
    </location>
</feature>
<feature type="compositionally biased region" description="Gly residues" evidence="1">
    <location>
        <begin position="20"/>
        <end position="59"/>
    </location>
</feature>
<feature type="compositionally biased region" description="Basic residues" evidence="1">
    <location>
        <begin position="1175"/>
        <end position="1208"/>
    </location>
</feature>
<dbReference type="Pfam" id="PF01764">
    <property type="entry name" value="Lipase_3"/>
    <property type="match status" value="1"/>
</dbReference>
<evidence type="ECO:0000259" key="3">
    <source>
        <dbReference type="Pfam" id="PF01764"/>
    </source>
</evidence>
<feature type="compositionally biased region" description="Gly residues" evidence="1">
    <location>
        <begin position="87"/>
        <end position="97"/>
    </location>
</feature>
<dbReference type="EMBL" id="KV918857">
    <property type="protein sequence ID" value="OSX76722.1"/>
    <property type="molecule type" value="Genomic_DNA"/>
</dbReference>
<feature type="compositionally biased region" description="Pro residues" evidence="1">
    <location>
        <begin position="1152"/>
        <end position="1166"/>
    </location>
</feature>
<feature type="region of interest" description="Disordered" evidence="1">
    <location>
        <begin position="1117"/>
        <end position="1217"/>
    </location>
</feature>
<feature type="transmembrane region" description="Helical" evidence="2">
    <location>
        <begin position="342"/>
        <end position="362"/>
    </location>
</feature>
<feature type="transmembrane region" description="Helical" evidence="2">
    <location>
        <begin position="456"/>
        <end position="475"/>
    </location>
</feature>
<dbReference type="CDD" id="cd00519">
    <property type="entry name" value="Lipase_3"/>
    <property type="match status" value="1"/>
</dbReference>
<reference evidence="4 5" key="1">
    <citation type="submission" date="2017-03" db="EMBL/GenBank/DDBJ databases">
        <title>WGS assembly of Porphyra umbilicalis.</title>
        <authorList>
            <person name="Brawley S.H."/>
            <person name="Blouin N.A."/>
            <person name="Ficko-Blean E."/>
            <person name="Wheeler G.L."/>
            <person name="Lohr M."/>
            <person name="Goodson H.V."/>
            <person name="Jenkins J.W."/>
            <person name="Blaby-Haas C.E."/>
            <person name="Helliwell K.E."/>
            <person name="Chan C."/>
            <person name="Marriage T."/>
            <person name="Bhattacharya D."/>
            <person name="Klein A.S."/>
            <person name="Badis Y."/>
            <person name="Brodie J."/>
            <person name="Cao Y."/>
            <person name="Collen J."/>
            <person name="Dittami S.M."/>
            <person name="Gachon C.M."/>
            <person name="Green B.R."/>
            <person name="Karpowicz S."/>
            <person name="Kim J.W."/>
            <person name="Kudahl U."/>
            <person name="Lin S."/>
            <person name="Michel G."/>
            <person name="Mittag M."/>
            <person name="Olson B.J."/>
            <person name="Pangilinan J."/>
            <person name="Peng Y."/>
            <person name="Qiu H."/>
            <person name="Shu S."/>
            <person name="Singer J.T."/>
            <person name="Smith A.G."/>
            <person name="Sprecher B.N."/>
            <person name="Wagner V."/>
            <person name="Wang W."/>
            <person name="Wang Z.-Y."/>
            <person name="Yan J."/>
            <person name="Yarish C."/>
            <person name="Zoeuner-Riek S."/>
            <person name="Zhuang Y."/>
            <person name="Zou Y."/>
            <person name="Lindquist E.A."/>
            <person name="Grimwood J."/>
            <person name="Barry K."/>
            <person name="Rokhsar D.S."/>
            <person name="Schmutz J."/>
            <person name="Stiller J.W."/>
            <person name="Grossman A.R."/>
            <person name="Prochnik S.E."/>
        </authorList>
    </citation>
    <scope>NUCLEOTIDE SEQUENCE [LARGE SCALE GENOMIC DNA]</scope>
    <source>
        <strain evidence="4">4086291</strain>
    </source>
</reference>
<protein>
    <recommendedName>
        <fullName evidence="3">Fungal lipase-type domain-containing protein</fullName>
    </recommendedName>
</protein>
<feature type="region of interest" description="Disordered" evidence="1">
    <location>
        <begin position="1"/>
        <end position="149"/>
    </location>
</feature>
<dbReference type="AlphaFoldDB" id="A0A1X6P752"/>
<name>A0A1X6P752_PORUM</name>
<gene>
    <name evidence="4" type="ORF">BU14_0177s0003</name>
</gene>
<dbReference type="InterPro" id="IPR002921">
    <property type="entry name" value="Fungal_lipase-type"/>
</dbReference>
<feature type="region of interest" description="Disordered" evidence="1">
    <location>
        <begin position="183"/>
        <end position="216"/>
    </location>
</feature>
<feature type="domain" description="Fungal lipase-type" evidence="3">
    <location>
        <begin position="744"/>
        <end position="894"/>
    </location>
</feature>
<dbReference type="Proteomes" id="UP000218209">
    <property type="component" value="Unassembled WGS sequence"/>
</dbReference>
<dbReference type="PANTHER" id="PTHR45856">
    <property type="entry name" value="ALPHA/BETA-HYDROLASES SUPERFAMILY PROTEIN"/>
    <property type="match status" value="1"/>
</dbReference>